<reference evidence="2" key="1">
    <citation type="submission" date="2016-11" db="EMBL/GenBank/DDBJ databases">
        <authorList>
            <person name="Varghese N."/>
            <person name="Submissions S."/>
        </authorList>
    </citation>
    <scope>NUCLEOTIDE SEQUENCE [LARGE SCALE GENOMIC DNA]</scope>
    <source>
        <strain evidence="2">DSM 24786</strain>
    </source>
</reference>
<proteinExistence type="predicted"/>
<dbReference type="RefSeq" id="WP_072303532.1">
    <property type="nucleotide sequence ID" value="NZ_FPIY01000002.1"/>
</dbReference>
<dbReference type="SUPFAM" id="SSF54593">
    <property type="entry name" value="Glyoxalase/Bleomycin resistance protein/Dihydroxybiphenyl dioxygenase"/>
    <property type="match status" value="1"/>
</dbReference>
<keyword evidence="2" id="KW-1185">Reference proteome</keyword>
<name>A0A1K1PI81_9FLAO</name>
<evidence type="ECO:0000313" key="2">
    <source>
        <dbReference type="Proteomes" id="UP000183257"/>
    </source>
</evidence>
<dbReference type="EMBL" id="FPIY01000002">
    <property type="protein sequence ID" value="SFW47149.1"/>
    <property type="molecule type" value="Genomic_DNA"/>
</dbReference>
<dbReference type="AlphaFoldDB" id="A0A1K1PI81"/>
<accession>A0A1K1PI81</accession>
<dbReference type="Proteomes" id="UP000183257">
    <property type="component" value="Unassembled WGS sequence"/>
</dbReference>
<dbReference type="InterPro" id="IPR029068">
    <property type="entry name" value="Glyas_Bleomycin-R_OHBP_Dase"/>
</dbReference>
<protein>
    <recommendedName>
        <fullName evidence="3">VOC domain-containing protein</fullName>
    </recommendedName>
</protein>
<evidence type="ECO:0000313" key="1">
    <source>
        <dbReference type="EMBL" id="SFW47149.1"/>
    </source>
</evidence>
<sequence>MDYKFSHIGIPTTEEKNWDGFYEPGKIHYTEFDKDQYNIEWLKFDADSPMPELMRTIPHVAYFVDNMEDALQGKDILVDTFSPGEGVRVAFIEHNGAPVEFMEIKPQHT</sequence>
<organism evidence="1 2">
    <name type="scientific">Cellulophaga fucicola</name>
    <dbReference type="NCBI Taxonomy" id="76595"/>
    <lineage>
        <taxon>Bacteria</taxon>
        <taxon>Pseudomonadati</taxon>
        <taxon>Bacteroidota</taxon>
        <taxon>Flavobacteriia</taxon>
        <taxon>Flavobacteriales</taxon>
        <taxon>Flavobacteriaceae</taxon>
        <taxon>Cellulophaga</taxon>
    </lineage>
</organism>
<gene>
    <name evidence="1" type="ORF">SAMN05660313_01901</name>
</gene>
<dbReference type="OrthoDB" id="1986818at2"/>
<evidence type="ECO:0008006" key="3">
    <source>
        <dbReference type="Google" id="ProtNLM"/>
    </source>
</evidence>
<dbReference type="STRING" id="76595.SAMN05660313_01901"/>